<protein>
    <submittedName>
        <fullName evidence="1">Uncharacterized protein</fullName>
    </submittedName>
</protein>
<gene>
    <name evidence="1" type="ORF">HZS55_01605</name>
</gene>
<proteinExistence type="predicted"/>
<dbReference type="OrthoDB" id="236506at2157"/>
<dbReference type="Proteomes" id="UP000509667">
    <property type="component" value="Chromosome"/>
</dbReference>
<dbReference type="RefSeq" id="WP_179910021.1">
    <property type="nucleotide sequence ID" value="NZ_CP058910.1"/>
</dbReference>
<dbReference type="AlphaFoldDB" id="A0A7D5NYB6"/>
<keyword evidence="2" id="KW-1185">Reference proteome</keyword>
<dbReference type="KEGG" id="hrr:HZS55_01605"/>
<accession>A0A7D5NYB6</accession>
<evidence type="ECO:0000313" key="2">
    <source>
        <dbReference type="Proteomes" id="UP000509667"/>
    </source>
</evidence>
<name>A0A7D5NYB6_9EURY</name>
<sequence length="160" mass="17252">MSVDTDGDTSPWGRTVREANEMAEALRTDGWEVVVVRAGHVAPVSPEGRKTDRAGLVYLAPDGVAESLSELAERGEFGRSTAFRRRVGTDLFLVTRASDPERRLAVLLVGGVDLGQPAAADLAAAARERGRLQSHVELLDGTHLATFGHDHPEDFLPEDL</sequence>
<dbReference type="GeneID" id="56076518"/>
<organism evidence="1 2">
    <name type="scientific">Halosimplex rubrum</name>
    <dbReference type="NCBI Taxonomy" id="869889"/>
    <lineage>
        <taxon>Archaea</taxon>
        <taxon>Methanobacteriati</taxon>
        <taxon>Methanobacteriota</taxon>
        <taxon>Stenosarchaea group</taxon>
        <taxon>Halobacteria</taxon>
        <taxon>Halobacteriales</taxon>
        <taxon>Haloarculaceae</taxon>
        <taxon>Halosimplex</taxon>
    </lineage>
</organism>
<dbReference type="Pfam" id="PF24373">
    <property type="entry name" value="DUF7529"/>
    <property type="match status" value="1"/>
</dbReference>
<dbReference type="InterPro" id="IPR055951">
    <property type="entry name" value="DUF7529"/>
</dbReference>
<evidence type="ECO:0000313" key="1">
    <source>
        <dbReference type="EMBL" id="QLH76077.1"/>
    </source>
</evidence>
<dbReference type="EMBL" id="CP058910">
    <property type="protein sequence ID" value="QLH76077.1"/>
    <property type="molecule type" value="Genomic_DNA"/>
</dbReference>
<reference evidence="1 2" key="1">
    <citation type="submission" date="2020-07" db="EMBL/GenBank/DDBJ databases">
        <title>Halosimplex pelagicum sp. nov. and Halosimplex rubrum sp. nov., isolated from salted brown alga Laminaria, and emended description of the genus Halosimplex.</title>
        <authorList>
            <person name="Cui H."/>
        </authorList>
    </citation>
    <scope>NUCLEOTIDE SEQUENCE [LARGE SCALE GENOMIC DNA]</scope>
    <source>
        <strain evidence="1 2">R27</strain>
    </source>
</reference>